<protein>
    <submittedName>
        <fullName evidence="2">Uncharacterized protein</fullName>
    </submittedName>
</protein>
<dbReference type="InterPro" id="IPR037891">
    <property type="entry name" value="Cdil-like_sf"/>
</dbReference>
<dbReference type="SUPFAM" id="SSF160207">
    <property type="entry name" value="NMB0488-like"/>
    <property type="match status" value="1"/>
</dbReference>
<name>A0A0M6XQH3_9RHOB</name>
<keyword evidence="3" id="KW-1185">Reference proteome</keyword>
<feature type="region of interest" description="Disordered" evidence="1">
    <location>
        <begin position="1"/>
        <end position="40"/>
    </location>
</feature>
<organism evidence="2 3">
    <name type="scientific">Jannaschia rubra</name>
    <dbReference type="NCBI Taxonomy" id="282197"/>
    <lineage>
        <taxon>Bacteria</taxon>
        <taxon>Pseudomonadati</taxon>
        <taxon>Pseudomonadota</taxon>
        <taxon>Alphaproteobacteria</taxon>
        <taxon>Rhodobacterales</taxon>
        <taxon>Roseobacteraceae</taxon>
        <taxon>Jannaschia</taxon>
    </lineage>
</organism>
<accession>A0A0M6XQH3</accession>
<reference evidence="2 3" key="1">
    <citation type="submission" date="2015-07" db="EMBL/GenBank/DDBJ databases">
        <authorList>
            <person name="Noorani M."/>
        </authorList>
    </citation>
    <scope>NUCLEOTIDE SEQUENCE [LARGE SCALE GENOMIC DNA]</scope>
    <source>
        <strain evidence="2 3">CECT 5088</strain>
    </source>
</reference>
<evidence type="ECO:0000313" key="2">
    <source>
        <dbReference type="EMBL" id="CTQ33148.1"/>
    </source>
</evidence>
<evidence type="ECO:0000313" key="3">
    <source>
        <dbReference type="Proteomes" id="UP000048908"/>
    </source>
</evidence>
<dbReference type="EMBL" id="CXPG01000019">
    <property type="protein sequence ID" value="CTQ33148.1"/>
    <property type="molecule type" value="Genomic_DNA"/>
</dbReference>
<gene>
    <name evidence="2" type="ORF">JAN5088_01928</name>
</gene>
<dbReference type="AlphaFoldDB" id="A0A0M6XQH3"/>
<feature type="compositionally biased region" description="Basic and acidic residues" evidence="1">
    <location>
        <begin position="1"/>
        <end position="15"/>
    </location>
</feature>
<evidence type="ECO:0000256" key="1">
    <source>
        <dbReference type="SAM" id="MobiDB-lite"/>
    </source>
</evidence>
<dbReference type="Proteomes" id="UP000048908">
    <property type="component" value="Unassembled WGS sequence"/>
</dbReference>
<dbReference type="Pfam" id="PF07262">
    <property type="entry name" value="CdiI"/>
    <property type="match status" value="1"/>
</dbReference>
<proteinExistence type="predicted"/>
<dbReference type="Gene3D" id="3.40.1590.10">
    <property type="entry name" value="NMB0488-like"/>
    <property type="match status" value="1"/>
</dbReference>
<dbReference type="InterPro" id="IPR009888">
    <property type="entry name" value="CdiI_Proteobact"/>
</dbReference>
<sequence length="202" mass="22807">MDDREERMARMREKFAQNPKWQQLAARRKRERDARPMPSPLPEYRGASLDVFRQFARVTSLAVYSMGSPYPEGYEAVFDPSADSLVFARHVRAALAASRFVPPSHPEFDRLIRMPKQAELDALEAEDLAQAGVKTRRALYRDAAHLSLRLQDGQIELGPMRYRRAGWWEGIPGATPTIPEDVDDEALGTAILDALATSRAAR</sequence>